<dbReference type="SUPFAM" id="SSF51182">
    <property type="entry name" value="RmlC-like cupins"/>
    <property type="match status" value="1"/>
</dbReference>
<reference evidence="3" key="1">
    <citation type="submission" date="2010-02" db="EMBL/GenBank/DDBJ databases">
        <title>Complete sequence of Desulfurivibrio alkaliphilus AHT2.</title>
        <authorList>
            <consortium name="US DOE Joint Genome Institute"/>
            <person name="Pitluck S."/>
            <person name="Chertkov O."/>
            <person name="Detter J.C."/>
            <person name="Han C."/>
            <person name="Tapia R."/>
            <person name="Larimer F."/>
            <person name="Land M."/>
            <person name="Hauser L."/>
            <person name="Kyrpides N."/>
            <person name="Mikhailova N."/>
            <person name="Sorokin D.Y."/>
            <person name="Muyzer G."/>
            <person name="Woyke T."/>
        </authorList>
    </citation>
    <scope>NUCLEOTIDE SEQUENCE [LARGE SCALE GENOMIC DNA]</scope>
    <source>
        <strain evidence="3">DSM 19089 / UNIQEM U267 / AHT2</strain>
    </source>
</reference>
<dbReference type="InterPro" id="IPR029303">
    <property type="entry name" value="CapF_C"/>
</dbReference>
<dbReference type="InterPro" id="IPR011051">
    <property type="entry name" value="RmlC_Cupin_sf"/>
</dbReference>
<dbReference type="OrthoDB" id="272049at2"/>
<dbReference type="HOGENOM" id="CLU_1968790_0_0_7"/>
<evidence type="ECO:0000313" key="2">
    <source>
        <dbReference type="EMBL" id="ADH85083.1"/>
    </source>
</evidence>
<dbReference type="STRING" id="589865.DaAHT2_0377"/>
<protein>
    <submittedName>
        <fullName evidence="2">Cupin 2 conserved barrel domain protein</fullName>
    </submittedName>
</protein>
<dbReference type="eggNOG" id="COG2140">
    <property type="taxonomic scope" value="Bacteria"/>
</dbReference>
<name>D6YZS6_DESAT</name>
<dbReference type="AlphaFoldDB" id="D6YZS6"/>
<dbReference type="KEGG" id="dak:DaAHT2_0377"/>
<accession>D6YZS6</accession>
<gene>
    <name evidence="2" type="ordered locus">DaAHT2_0377</name>
</gene>
<dbReference type="RefSeq" id="WP_013162614.1">
    <property type="nucleotide sequence ID" value="NC_014216.1"/>
</dbReference>
<dbReference type="CDD" id="cd02208">
    <property type="entry name" value="cupin_RmlC-like"/>
    <property type="match status" value="1"/>
</dbReference>
<dbReference type="Proteomes" id="UP000001508">
    <property type="component" value="Chromosome"/>
</dbReference>
<feature type="domain" description="Capsular polysaccharide assembling protein CapF C-terminal" evidence="1">
    <location>
        <begin position="11"/>
        <end position="80"/>
    </location>
</feature>
<evidence type="ECO:0000259" key="1">
    <source>
        <dbReference type="Pfam" id="PF14667"/>
    </source>
</evidence>
<dbReference type="InterPro" id="IPR014710">
    <property type="entry name" value="RmlC-like_jellyroll"/>
</dbReference>
<dbReference type="EMBL" id="CP001940">
    <property type="protein sequence ID" value="ADH85083.1"/>
    <property type="molecule type" value="Genomic_DNA"/>
</dbReference>
<sequence length="132" mass="14627">MQLTSKKPAFADARGEIVDIVEKIPFDSLTVITSRQGAVRGNHYHRETTQYTFILAGKCRYRSQKPDQPAEEAIMVKGDLAVSPPLESHAFEALEDSVLLAFCQGPRSGSQYETDTFRLVEPLIPSNEDEGA</sequence>
<evidence type="ECO:0000313" key="3">
    <source>
        <dbReference type="Proteomes" id="UP000001508"/>
    </source>
</evidence>
<keyword evidence="3" id="KW-1185">Reference proteome</keyword>
<organism evidence="2 3">
    <name type="scientific">Desulfurivibrio alkaliphilus (strain DSM 19089 / UNIQEM U267 / AHT2)</name>
    <dbReference type="NCBI Taxonomy" id="589865"/>
    <lineage>
        <taxon>Bacteria</taxon>
        <taxon>Pseudomonadati</taxon>
        <taxon>Thermodesulfobacteriota</taxon>
        <taxon>Desulfobulbia</taxon>
        <taxon>Desulfobulbales</taxon>
        <taxon>Desulfobulbaceae</taxon>
        <taxon>Desulfurivibrio</taxon>
    </lineage>
</organism>
<dbReference type="Gene3D" id="2.60.120.10">
    <property type="entry name" value="Jelly Rolls"/>
    <property type="match status" value="1"/>
</dbReference>
<proteinExistence type="predicted"/>
<dbReference type="Pfam" id="PF14667">
    <property type="entry name" value="Polysacc_synt_C"/>
    <property type="match status" value="1"/>
</dbReference>
<dbReference type="InParanoid" id="D6YZS6"/>